<accession>A0A222FL93</accession>
<organism evidence="4 5">
    <name type="scientific">Bacterioplanes sanyensis</name>
    <dbReference type="NCBI Taxonomy" id="1249553"/>
    <lineage>
        <taxon>Bacteria</taxon>
        <taxon>Pseudomonadati</taxon>
        <taxon>Pseudomonadota</taxon>
        <taxon>Gammaproteobacteria</taxon>
        <taxon>Oceanospirillales</taxon>
        <taxon>Oceanospirillaceae</taxon>
        <taxon>Bacterioplanes</taxon>
    </lineage>
</organism>
<name>A0A222FL93_9GAMM</name>
<dbReference type="Proteomes" id="UP000202440">
    <property type="component" value="Chromosome"/>
</dbReference>
<feature type="signal peptide" evidence="2">
    <location>
        <begin position="1"/>
        <end position="31"/>
    </location>
</feature>
<evidence type="ECO:0000256" key="2">
    <source>
        <dbReference type="SAM" id="SignalP"/>
    </source>
</evidence>
<dbReference type="PANTHER" id="PTHR43208">
    <property type="entry name" value="ABC TRANSPORTER SUBSTRATE-BINDING PROTEIN"/>
    <property type="match status" value="1"/>
</dbReference>
<feature type="chain" id="PRO_5013121274" evidence="2">
    <location>
        <begin position="32"/>
        <end position="367"/>
    </location>
</feature>
<dbReference type="AlphaFoldDB" id="A0A222FL93"/>
<feature type="domain" description="ABC transporter substrate-binding protein PnrA-like" evidence="3">
    <location>
        <begin position="37"/>
        <end position="314"/>
    </location>
</feature>
<evidence type="ECO:0000313" key="5">
    <source>
        <dbReference type="Proteomes" id="UP000202440"/>
    </source>
</evidence>
<dbReference type="InterPro" id="IPR052910">
    <property type="entry name" value="ABC-Purine-Binding"/>
</dbReference>
<proteinExistence type="predicted"/>
<sequence>MRSRFAGASMRKVFLLIATTLIAQLSLNVQAQTEPFKVAFVYVGPVGDSGWSKSHDLGREHVERVFGDRIQTNFVESVPTGRGASDTIDRLVNEGHDMVFTTSWGYMIPTDRAAQNHPNVLFEHATGIRRGDNLSTYANRAYQGRYLAGVAAGSMSKSGVIGYVAAHPVVEIIRGINAFTLGVRSVNPDAQVQVEWTRSWYDPKTERQLTNTLINQGADVIAQHTDSPAPIQTAERRGVYSIGYHTDMSRFAPEHHLLSIVHDWGAVYEQRIQAALDQRWQSADVWQGMDSGAVNLTQIHSQVPEAVRQRLENEQAALSAGAQKVFAGPINNHRGRTKVREGHVLSDLDLMHMDWFVEGVKGQLRTL</sequence>
<keyword evidence="5" id="KW-1185">Reference proteome</keyword>
<reference evidence="4 5" key="1">
    <citation type="submission" date="2017-07" db="EMBL/GenBank/DDBJ databases">
        <title>Annotated genome sequence of Bacterioplanes sanyensis isolated from Red Sea.</title>
        <authorList>
            <person name="Rehman Z.U."/>
        </authorList>
    </citation>
    <scope>NUCLEOTIDE SEQUENCE [LARGE SCALE GENOMIC DNA]</scope>
    <source>
        <strain evidence="4 5">NV9</strain>
    </source>
</reference>
<dbReference type="GO" id="GO:0005886">
    <property type="term" value="C:plasma membrane"/>
    <property type="evidence" value="ECO:0007669"/>
    <property type="project" value="InterPro"/>
</dbReference>
<dbReference type="Gene3D" id="3.40.50.2300">
    <property type="match status" value="2"/>
</dbReference>
<dbReference type="InterPro" id="IPR003760">
    <property type="entry name" value="PnrA-like"/>
</dbReference>
<keyword evidence="1 2" id="KW-0732">Signal</keyword>
<evidence type="ECO:0000259" key="3">
    <source>
        <dbReference type="Pfam" id="PF02608"/>
    </source>
</evidence>
<dbReference type="CDD" id="cd19963">
    <property type="entry name" value="PBP1_BMP-like"/>
    <property type="match status" value="1"/>
</dbReference>
<dbReference type="PANTHER" id="PTHR43208:SF1">
    <property type="entry name" value="ABC TRANSPORTER SUBSTRATE-BINDING PROTEIN"/>
    <property type="match status" value="1"/>
</dbReference>
<dbReference type="EMBL" id="CP022530">
    <property type="protein sequence ID" value="ASP39795.1"/>
    <property type="molecule type" value="Genomic_DNA"/>
</dbReference>
<evidence type="ECO:0000256" key="1">
    <source>
        <dbReference type="ARBA" id="ARBA00022729"/>
    </source>
</evidence>
<protein>
    <submittedName>
        <fullName evidence="4">BMP family ABC transporter substrate-binding protein</fullName>
    </submittedName>
</protein>
<gene>
    <name evidence="4" type="ORF">CHH28_14440</name>
</gene>
<dbReference type="KEGG" id="bsan:CHH28_14440"/>
<evidence type="ECO:0000313" key="4">
    <source>
        <dbReference type="EMBL" id="ASP39795.1"/>
    </source>
</evidence>
<dbReference type="Pfam" id="PF02608">
    <property type="entry name" value="Bmp"/>
    <property type="match status" value="1"/>
</dbReference>